<accession>A0A0E9THW9</accession>
<reference evidence="1" key="2">
    <citation type="journal article" date="2015" name="Fish Shellfish Immunol.">
        <title>Early steps in the European eel (Anguilla anguilla)-Vibrio vulnificus interaction in the gills: Role of the RtxA13 toxin.</title>
        <authorList>
            <person name="Callol A."/>
            <person name="Pajuelo D."/>
            <person name="Ebbesson L."/>
            <person name="Teles M."/>
            <person name="MacKenzie S."/>
            <person name="Amaro C."/>
        </authorList>
    </citation>
    <scope>NUCLEOTIDE SEQUENCE</scope>
</reference>
<dbReference type="EMBL" id="GBXM01056279">
    <property type="protein sequence ID" value="JAH52298.1"/>
    <property type="molecule type" value="Transcribed_RNA"/>
</dbReference>
<sequence length="15" mass="1503">MATFSSPISSTSSSL</sequence>
<name>A0A0E9THW9_ANGAN</name>
<evidence type="ECO:0000313" key="1">
    <source>
        <dbReference type="EMBL" id="JAH52298.1"/>
    </source>
</evidence>
<organism evidence="1">
    <name type="scientific">Anguilla anguilla</name>
    <name type="common">European freshwater eel</name>
    <name type="synonym">Muraena anguilla</name>
    <dbReference type="NCBI Taxonomy" id="7936"/>
    <lineage>
        <taxon>Eukaryota</taxon>
        <taxon>Metazoa</taxon>
        <taxon>Chordata</taxon>
        <taxon>Craniata</taxon>
        <taxon>Vertebrata</taxon>
        <taxon>Euteleostomi</taxon>
        <taxon>Actinopterygii</taxon>
        <taxon>Neopterygii</taxon>
        <taxon>Teleostei</taxon>
        <taxon>Anguilliformes</taxon>
        <taxon>Anguillidae</taxon>
        <taxon>Anguilla</taxon>
    </lineage>
</organism>
<proteinExistence type="predicted"/>
<reference evidence="1" key="1">
    <citation type="submission" date="2014-11" db="EMBL/GenBank/DDBJ databases">
        <authorList>
            <person name="Amaro Gonzalez C."/>
        </authorList>
    </citation>
    <scope>NUCLEOTIDE SEQUENCE</scope>
</reference>
<protein>
    <submittedName>
        <fullName evidence="1">Uncharacterized protein</fullName>
    </submittedName>
</protein>